<dbReference type="RefSeq" id="WP_106462167.1">
    <property type="nucleotide sequence ID" value="NZ_PXOQ01000007.1"/>
</dbReference>
<evidence type="ECO:0000313" key="1">
    <source>
        <dbReference type="EMBL" id="PSG90024.1"/>
    </source>
</evidence>
<dbReference type="AlphaFoldDB" id="A0A2T1NC77"/>
<comment type="caution">
    <text evidence="1">The sequence shown here is derived from an EMBL/GenBank/DDBJ whole genome shotgun (WGS) entry which is preliminary data.</text>
</comment>
<organism evidence="1 2">
    <name type="scientific">Aurantibacter aestuarii</name>
    <dbReference type="NCBI Taxonomy" id="1266046"/>
    <lineage>
        <taxon>Bacteria</taxon>
        <taxon>Pseudomonadati</taxon>
        <taxon>Bacteroidota</taxon>
        <taxon>Flavobacteriia</taxon>
        <taxon>Flavobacteriales</taxon>
        <taxon>Flavobacteriaceae</taxon>
        <taxon>Aurantibacter</taxon>
    </lineage>
</organism>
<keyword evidence="2" id="KW-1185">Reference proteome</keyword>
<reference evidence="1 2" key="1">
    <citation type="submission" date="2018-03" db="EMBL/GenBank/DDBJ databases">
        <title>Mesoflavibacter sp. HG37 and Mesoflavibacter sp. HG96 sp.nov., two marine bacteria isolated from seawater of Western Pacific Ocean.</title>
        <authorList>
            <person name="Cheng H."/>
            <person name="Wu Y.-H."/>
            <person name="Guo L.-L."/>
            <person name="Xu X.-W."/>
        </authorList>
    </citation>
    <scope>NUCLEOTIDE SEQUENCE [LARGE SCALE GENOMIC DNA]</scope>
    <source>
        <strain evidence="1 2">KCTC 32269</strain>
    </source>
</reference>
<dbReference type="EMBL" id="PXOQ01000007">
    <property type="protein sequence ID" value="PSG90024.1"/>
    <property type="molecule type" value="Genomic_DNA"/>
</dbReference>
<dbReference type="Gene3D" id="2.60.120.260">
    <property type="entry name" value="Galactose-binding domain-like"/>
    <property type="match status" value="1"/>
</dbReference>
<protein>
    <recommendedName>
        <fullName evidence="3">CBM-cenC domain-containing protein</fullName>
    </recommendedName>
</protein>
<dbReference type="OrthoDB" id="5381604at2"/>
<sequence>MKTLLYRVSILLIVCSLFHSCERELQEYDFIRTERCVSDNVVVNPFIITDFECQSNVEISGVSVIRNPSETGINLSSFVGEYIDGTSATDGLSINFDSAIDLSTNAVFNLKVKTRTTGTLEIQLTNTLGQIMSYTIVVTGNDIWTQYDFDLTEVQNEDFIQIDLIFNSGITTNGEDVYLIDDLKFDVAVDPCEGVVEDLSVINDFDCQQNYFLGDNPAQTDVPRIDNPFIQGINQSAHVGRYEDDGTAPFDNFQVVFDAPIDLTDNSLLKLKVYATTSGPLLAKLEGGTPIEVFANITVLNQWVDYTFDFSLAANSGNDRLVLFFNAGETDGTNADIYYLDDIRFESDDCSAIIEDCTGVTPDLSIVNDFDCQQNYNLGNDPTINDAPTVQNPNVSCQNRSSNVGRYVDDGTMPFDNLFINLNTPIDLSVNSTFRMKVLAANVAPVLAKLEGGTPAEVFADITVAGDWVELSFNFASAMGAGNDKLVLFFNAGQVNGTAMDIYYIDDMRFEAP</sequence>
<name>A0A2T1NC77_9FLAO</name>
<gene>
    <name evidence="1" type="ORF">C7H52_01770</name>
</gene>
<evidence type="ECO:0008006" key="3">
    <source>
        <dbReference type="Google" id="ProtNLM"/>
    </source>
</evidence>
<accession>A0A2T1NC77</accession>
<dbReference type="Proteomes" id="UP000238426">
    <property type="component" value="Unassembled WGS sequence"/>
</dbReference>
<evidence type="ECO:0000313" key="2">
    <source>
        <dbReference type="Proteomes" id="UP000238426"/>
    </source>
</evidence>
<proteinExistence type="predicted"/>